<dbReference type="EMBL" id="JAEOXF010000006">
    <property type="protein sequence ID" value="MBK4725770.1"/>
    <property type="molecule type" value="Genomic_DNA"/>
</dbReference>
<evidence type="ECO:0000313" key="1">
    <source>
        <dbReference type="EMBL" id="MBK4725770.1"/>
    </source>
</evidence>
<comment type="caution">
    <text evidence="1">The sequence shown here is derived from an EMBL/GenBank/DDBJ whole genome shotgun (WGS) entry which is preliminary data.</text>
</comment>
<protein>
    <submittedName>
        <fullName evidence="1">HNH endonuclease</fullName>
    </submittedName>
</protein>
<keyword evidence="2" id="KW-1185">Reference proteome</keyword>
<proteinExistence type="predicted"/>
<evidence type="ECO:0000313" key="2">
    <source>
        <dbReference type="Proteomes" id="UP000633731"/>
    </source>
</evidence>
<accession>A0ACC5RM45</accession>
<keyword evidence="1" id="KW-0540">Nuclease</keyword>
<reference evidence="1" key="1">
    <citation type="submission" date="2021-01" db="EMBL/GenBank/DDBJ databases">
        <title>Draft genome of Pantoea agglomerans Eh 335.</title>
        <authorList>
            <person name="Emsley S.A."/>
            <person name="Oline D.K."/>
            <person name="Saw J.H."/>
            <person name="Ushijima B."/>
            <person name="Videau P."/>
            <person name="Koyack M.J."/>
        </authorList>
    </citation>
    <scope>NUCLEOTIDE SEQUENCE</scope>
    <source>
        <strain evidence="1">Eh 335</strain>
    </source>
</reference>
<keyword evidence="1" id="KW-0255">Endonuclease</keyword>
<organism evidence="1 2">
    <name type="scientific">Enterobacter agglomerans</name>
    <name type="common">Erwinia herbicola</name>
    <name type="synonym">Pantoea agglomerans</name>
    <dbReference type="NCBI Taxonomy" id="549"/>
    <lineage>
        <taxon>Bacteria</taxon>
        <taxon>Pseudomonadati</taxon>
        <taxon>Pseudomonadota</taxon>
        <taxon>Gammaproteobacteria</taxon>
        <taxon>Enterobacterales</taxon>
        <taxon>Erwiniaceae</taxon>
        <taxon>Pantoea</taxon>
        <taxon>Pantoea agglomerans group</taxon>
    </lineage>
</organism>
<sequence>MSGLSLKYAQQSRRTTILATATRLAQTEITVAAAREEIKRLYPNVFADTNLAMQPVHQNIQQALSNARLTLMRNYKNRMYLNLFNYAMQNNDLNAFTSDITCQAIMFMVKAVDGFNDSKGQGTLAASLFQRERQRLEAIHQRNLIAANGAKITPAPVSDTLSQLLYCWEPTYVGQYDRALRKRCREMALLIDNGQLRQEDAVATLINARAVVQTAIDAKRMDASGVKQEELQAHMAEESAKAIAAIEAGRPAAEQREAIRQESLRRQKAEEERLREEARTRLDQEQTVVAGKVRELNFDKNGVMISAKFATDETPVVTLPKDVCTSEAEVLPVSEPVASLAQDQQPVKITSAPRYKKPTPAAIEFARQEQKFAEVKVRPHQARFRVDVFDNCGGRCVISGDNYALQAAHIVAWSEGGKDSWDNGLLLRSDLHIAFDQGLIAIDPATMRVHVKPSLSCQQYDGVVIAVEINTAFLVTSWQTFLHSSTHSAHPA</sequence>
<name>A0ACC5RM45_ENTAG</name>
<dbReference type="Proteomes" id="UP000633731">
    <property type="component" value="Unassembled WGS sequence"/>
</dbReference>
<keyword evidence="1" id="KW-0378">Hydrolase</keyword>
<gene>
    <name evidence="1" type="ORF">JJL49_11070</name>
</gene>